<evidence type="ECO:0000256" key="5">
    <source>
        <dbReference type="SAM" id="MobiDB-lite"/>
    </source>
</evidence>
<dbReference type="EMBL" id="CACVBM020001607">
    <property type="protein sequence ID" value="CAA7055208.1"/>
    <property type="molecule type" value="Genomic_DNA"/>
</dbReference>
<comment type="caution">
    <text evidence="7">The sequence shown here is derived from an EMBL/GenBank/DDBJ whole genome shotgun (WGS) entry which is preliminary data.</text>
</comment>
<gene>
    <name evidence="7" type="ORF">MERR_LOCUS42444</name>
</gene>
<evidence type="ECO:0000313" key="7">
    <source>
        <dbReference type="EMBL" id="CAA7055208.1"/>
    </source>
</evidence>
<keyword evidence="3" id="KW-0862">Zinc</keyword>
<dbReference type="GO" id="GO:0003677">
    <property type="term" value="F:DNA binding"/>
    <property type="evidence" value="ECO:0007669"/>
    <property type="project" value="InterPro"/>
</dbReference>
<evidence type="ECO:0000256" key="1">
    <source>
        <dbReference type="ARBA" id="ARBA00022723"/>
    </source>
</evidence>
<reference evidence="7" key="1">
    <citation type="submission" date="2020-01" db="EMBL/GenBank/DDBJ databases">
        <authorList>
            <person name="Mishra B."/>
        </authorList>
    </citation>
    <scope>NUCLEOTIDE SEQUENCE [LARGE SCALE GENOMIC DNA]</scope>
</reference>
<sequence>MDPTDGSNMPPSSIRQKQDIAWTYVTQSKDDRGRLVLTCGFCKKQNLGGGINRMKHHLAGQKGNVQTCRNVPPEVQHKMREALQANEEKRKEKQGLFGDVNLVGPDSEDVNVGDDHEGPSSRPFMSQSQKRKVSPNITSYFKGFNDPTQPTIKACMQSKEKIHDTDLSVALWFYDACLPMNAVNSQFYPIMVSKIASMGHGYVGPSYYALRVGLLRDANC</sequence>
<dbReference type="InterPro" id="IPR003656">
    <property type="entry name" value="Znf_BED"/>
</dbReference>
<protein>
    <recommendedName>
        <fullName evidence="6">BED-type domain-containing protein</fullName>
    </recommendedName>
</protein>
<keyword evidence="8" id="KW-1185">Reference proteome</keyword>
<evidence type="ECO:0000256" key="2">
    <source>
        <dbReference type="ARBA" id="ARBA00022771"/>
    </source>
</evidence>
<name>A0A6D2KQ36_9BRAS</name>
<organism evidence="7 8">
    <name type="scientific">Microthlaspi erraticum</name>
    <dbReference type="NCBI Taxonomy" id="1685480"/>
    <lineage>
        <taxon>Eukaryota</taxon>
        <taxon>Viridiplantae</taxon>
        <taxon>Streptophyta</taxon>
        <taxon>Embryophyta</taxon>
        <taxon>Tracheophyta</taxon>
        <taxon>Spermatophyta</taxon>
        <taxon>Magnoliopsida</taxon>
        <taxon>eudicotyledons</taxon>
        <taxon>Gunneridae</taxon>
        <taxon>Pentapetalae</taxon>
        <taxon>rosids</taxon>
        <taxon>malvids</taxon>
        <taxon>Brassicales</taxon>
        <taxon>Brassicaceae</taxon>
        <taxon>Coluteocarpeae</taxon>
        <taxon>Microthlaspi</taxon>
    </lineage>
</organism>
<dbReference type="PANTHER" id="PTHR46951">
    <property type="entry name" value="BED-TYPE DOMAIN-CONTAINING PROTEIN"/>
    <property type="match status" value="1"/>
</dbReference>
<evidence type="ECO:0000256" key="3">
    <source>
        <dbReference type="ARBA" id="ARBA00022833"/>
    </source>
</evidence>
<accession>A0A6D2KQ36</accession>
<feature type="domain" description="BED-type" evidence="6">
    <location>
        <begin position="16"/>
        <end position="75"/>
    </location>
</feature>
<dbReference type="AlphaFoldDB" id="A0A6D2KQ36"/>
<feature type="compositionally biased region" description="Basic and acidic residues" evidence="5">
    <location>
        <begin position="85"/>
        <end position="94"/>
    </location>
</feature>
<evidence type="ECO:0000259" key="6">
    <source>
        <dbReference type="PROSITE" id="PS50808"/>
    </source>
</evidence>
<evidence type="ECO:0000256" key="4">
    <source>
        <dbReference type="PROSITE-ProRule" id="PRU00027"/>
    </source>
</evidence>
<dbReference type="PANTHER" id="PTHR46951:SF2">
    <property type="entry name" value="BED-TYPE DOMAIN-CONTAINING PROTEIN"/>
    <property type="match status" value="1"/>
</dbReference>
<dbReference type="Proteomes" id="UP000467841">
    <property type="component" value="Unassembled WGS sequence"/>
</dbReference>
<proteinExistence type="predicted"/>
<dbReference type="PROSITE" id="PS50808">
    <property type="entry name" value="ZF_BED"/>
    <property type="match status" value="1"/>
</dbReference>
<dbReference type="GO" id="GO:0008270">
    <property type="term" value="F:zinc ion binding"/>
    <property type="evidence" value="ECO:0007669"/>
    <property type="project" value="UniProtKB-KW"/>
</dbReference>
<keyword evidence="1" id="KW-0479">Metal-binding</keyword>
<dbReference type="OrthoDB" id="2442898at2759"/>
<feature type="region of interest" description="Disordered" evidence="5">
    <location>
        <begin position="85"/>
        <end position="129"/>
    </location>
</feature>
<keyword evidence="2 4" id="KW-0863">Zinc-finger</keyword>
<evidence type="ECO:0000313" key="8">
    <source>
        <dbReference type="Proteomes" id="UP000467841"/>
    </source>
</evidence>